<evidence type="ECO:0000256" key="1">
    <source>
        <dbReference type="ARBA" id="ARBA00022723"/>
    </source>
</evidence>
<keyword evidence="10" id="KW-1185">Reference proteome</keyword>
<reference evidence="9" key="1">
    <citation type="submission" date="2021-07" db="EMBL/GenBank/DDBJ databases">
        <authorList>
            <person name="Catto M.A."/>
            <person name="Jacobson A."/>
            <person name="Kennedy G."/>
            <person name="Labadie P."/>
            <person name="Hunt B.G."/>
            <person name="Srinivasan R."/>
        </authorList>
    </citation>
    <scope>NUCLEOTIDE SEQUENCE</scope>
    <source>
        <strain evidence="9">PL_HMW_Pooled</strain>
        <tissue evidence="9">Head</tissue>
    </source>
</reference>
<feature type="domain" description="THAP-type" evidence="8">
    <location>
        <begin position="1"/>
        <end position="71"/>
    </location>
</feature>
<dbReference type="GO" id="GO:0008270">
    <property type="term" value="F:zinc ion binding"/>
    <property type="evidence" value="ECO:0007669"/>
    <property type="project" value="UniProtKB-KW"/>
</dbReference>
<evidence type="ECO:0000256" key="4">
    <source>
        <dbReference type="ARBA" id="ARBA00023125"/>
    </source>
</evidence>
<dbReference type="EMBL" id="JAHWGI010001421">
    <property type="protein sequence ID" value="KAK3931296.1"/>
    <property type="molecule type" value="Genomic_DNA"/>
</dbReference>
<dbReference type="Pfam" id="PF21788">
    <property type="entry name" value="TNP-like_GBD"/>
    <property type="match status" value="1"/>
</dbReference>
<dbReference type="Proteomes" id="UP001219518">
    <property type="component" value="Unassembled WGS sequence"/>
</dbReference>
<reference evidence="9" key="2">
    <citation type="journal article" date="2023" name="BMC Genomics">
        <title>Pest status, molecular evolution, and epigenetic factors derived from the genome assembly of Frankliniella fusca, a thysanopteran phytovirus vector.</title>
        <authorList>
            <person name="Catto M.A."/>
            <person name="Labadie P.E."/>
            <person name="Jacobson A.L."/>
            <person name="Kennedy G.G."/>
            <person name="Srinivasan R."/>
            <person name="Hunt B.G."/>
        </authorList>
    </citation>
    <scope>NUCLEOTIDE SEQUENCE</scope>
    <source>
        <strain evidence="9">PL_HMW_Pooled</strain>
    </source>
</reference>
<gene>
    <name evidence="9" type="ORF">KUF71_025556</name>
</gene>
<evidence type="ECO:0000256" key="2">
    <source>
        <dbReference type="ARBA" id="ARBA00022771"/>
    </source>
</evidence>
<feature type="compositionally biased region" description="Basic and acidic residues" evidence="7">
    <location>
        <begin position="779"/>
        <end position="788"/>
    </location>
</feature>
<dbReference type="PANTHER" id="PTHR47577">
    <property type="entry name" value="THAP DOMAIN-CONTAINING PROTEIN 6"/>
    <property type="match status" value="1"/>
</dbReference>
<dbReference type="InterPro" id="IPR006612">
    <property type="entry name" value="THAP_Znf"/>
</dbReference>
<protein>
    <submittedName>
        <fullName evidence="9">Transposable element P transposase</fullName>
    </submittedName>
</protein>
<evidence type="ECO:0000256" key="3">
    <source>
        <dbReference type="ARBA" id="ARBA00022833"/>
    </source>
</evidence>
<dbReference type="PROSITE" id="PS50950">
    <property type="entry name" value="ZF_THAP"/>
    <property type="match status" value="1"/>
</dbReference>
<evidence type="ECO:0000256" key="6">
    <source>
        <dbReference type="SAM" id="Coils"/>
    </source>
</evidence>
<dbReference type="InterPro" id="IPR048366">
    <property type="entry name" value="TNP-like_GBD"/>
</dbReference>
<accession>A0AAE1LST0</accession>
<evidence type="ECO:0000256" key="7">
    <source>
        <dbReference type="SAM" id="MobiDB-lite"/>
    </source>
</evidence>
<dbReference type="InterPro" id="IPR048365">
    <property type="entry name" value="TNP-like_RNaseH_N"/>
</dbReference>
<feature type="compositionally biased region" description="Pro residues" evidence="7">
    <location>
        <begin position="797"/>
        <end position="808"/>
    </location>
</feature>
<sequence length="1130" mass="129693">MRKLWSAKVGRQVQGKQQKVLEMKPSDRVCSRHFRPEEVSKFYEHKLPDGSVSRIPRGKAELIEGAVPSIFEDYPIHKQPKKTKPRKDPSQRWYKVQRPKKCTEEEITEITIEDRPENDAAETEVIVNDPPPPLETLAEVSPENDQNTPWILTDKSKLVLPPGWGCYDTLEKDVKILTHIDAKIQIDKSIKLTPSHVEVTIRGKNYENAPKVIHSLSDAQNLVNFVNSLRVCEGTGREDKPFSVVCSGATASSKQKKCSFCHAERDRLHTKDLRSKTIKEKQAERKKQTKCRLKTLKKSKQRLLQKVQKLQKQLADSQELCKKVKKEALEDAIKSLPDSQQEAVKACFDSSKKKGLSGRRYSIACVYECLMMRIKSPRLYNYIKENNILPVPTHSTLNSYIKNMGGGFGFHTVTLKLIGKKIMDWDEENKRGCILIDEMKLTPGTTFNKETLTVDGMTQFEDNEVDPMPENQNEIMNEDVDDPEPQPPLPKVKRKRVTWKDPTKIKENSQREVNQKFMKRFGDHALVITFQPFKGQWVQAVAAFLTRGNASANQLTHLILEAVNLLEESGLKVDAVVTDGANWNRSMWKKFGVTEENPCANHPCNLEERKLWFISDFPHLLKCMRNCMVSHKFVETARGNIDLDHWKAVLEEDSKRGAGLKKYPRLTESHLSPNFWEKMNVGMAFQFWSGSVAAGMQLYKEEGVKRLQDCQVSIDFCKMVNGLSDVLNTNTPRNALMPNSKESQIIEDFLKEFKAMKTYLSELHQMRKEKAEKALSDFLKSHEKEKPMRGRKRKAPDAPPEAKQPPPSQAFVFSESTDTGLIISLSAILQLAAFLVEKCNYKYLMTRRVNQDALERFFGLVRSSAGQNTHPEPKVFSQLFRLLSLYSLVKPTKGSNITGGEMLQSLLDLKDFKNSKASERTEALTKKLDDLILRGKKFRQTINKALLHYTDSSFKNQKVFAINVPQLMHEVDHTYRGDMAVDEYALQYVGGFTARHCEKFVNKCLDCAKCLKKEEDQLDKRDKLIVLKTKGYLTYPSNALMNLLKTLEAQLLRTYLNRSIDSNFVFHVMERLNSVSIPSVGCQVHSLEVTRAVMKFYIIMRMHFFCREWNKENMKAKQQTKKLKKEAHLK</sequence>
<dbReference type="AlphaFoldDB" id="A0AAE1LST0"/>
<evidence type="ECO:0000259" key="8">
    <source>
        <dbReference type="PROSITE" id="PS50950"/>
    </source>
</evidence>
<name>A0AAE1LST0_9NEOP</name>
<dbReference type="GO" id="GO:0003677">
    <property type="term" value="F:DNA binding"/>
    <property type="evidence" value="ECO:0007669"/>
    <property type="project" value="UniProtKB-UniRule"/>
</dbReference>
<organism evidence="9 10">
    <name type="scientific">Frankliniella fusca</name>
    <dbReference type="NCBI Taxonomy" id="407009"/>
    <lineage>
        <taxon>Eukaryota</taxon>
        <taxon>Metazoa</taxon>
        <taxon>Ecdysozoa</taxon>
        <taxon>Arthropoda</taxon>
        <taxon>Hexapoda</taxon>
        <taxon>Insecta</taxon>
        <taxon>Pterygota</taxon>
        <taxon>Neoptera</taxon>
        <taxon>Paraneoptera</taxon>
        <taxon>Thysanoptera</taxon>
        <taxon>Terebrantia</taxon>
        <taxon>Thripoidea</taxon>
        <taxon>Thripidae</taxon>
        <taxon>Frankliniella</taxon>
    </lineage>
</organism>
<keyword evidence="3" id="KW-0862">Zinc</keyword>
<feature type="region of interest" description="Disordered" evidence="7">
    <location>
        <begin position="779"/>
        <end position="808"/>
    </location>
</feature>
<dbReference type="PANTHER" id="PTHR47577:SF2">
    <property type="entry name" value="THAP DOMAIN CONTAINING 9"/>
    <property type="match status" value="1"/>
</dbReference>
<keyword evidence="4 5" id="KW-0238">DNA-binding</keyword>
<keyword evidence="1" id="KW-0479">Metal-binding</keyword>
<feature type="region of interest" description="Disordered" evidence="7">
    <location>
        <begin position="475"/>
        <end position="497"/>
    </location>
</feature>
<evidence type="ECO:0000256" key="5">
    <source>
        <dbReference type="PROSITE-ProRule" id="PRU00309"/>
    </source>
</evidence>
<comment type="caution">
    <text evidence="9">The sequence shown here is derived from an EMBL/GenBank/DDBJ whole genome shotgun (WGS) entry which is preliminary data.</text>
</comment>
<feature type="coiled-coil region" evidence="6">
    <location>
        <begin position="279"/>
        <end position="327"/>
    </location>
</feature>
<keyword evidence="2 5" id="KW-0863">Zinc-finger</keyword>
<feature type="region of interest" description="Disordered" evidence="7">
    <location>
        <begin position="75"/>
        <end position="98"/>
    </location>
</feature>
<proteinExistence type="predicted"/>
<evidence type="ECO:0000313" key="10">
    <source>
        <dbReference type="Proteomes" id="UP001219518"/>
    </source>
</evidence>
<keyword evidence="6" id="KW-0175">Coiled coil</keyword>
<evidence type="ECO:0000313" key="9">
    <source>
        <dbReference type="EMBL" id="KAK3931296.1"/>
    </source>
</evidence>
<dbReference type="Pfam" id="PF21787">
    <property type="entry name" value="TNP-like_RNaseH_N"/>
    <property type="match status" value="1"/>
</dbReference>